<feature type="site" description="Histone H3K4me3 binding" evidence="7">
    <location>
        <position position="128"/>
    </location>
</feature>
<dbReference type="InterPro" id="IPR001965">
    <property type="entry name" value="Znf_PHD"/>
</dbReference>
<sequence>MDEKSPAPSDIAEPSAPAPSSTDTELTLGTIPTETANNGGASPPPPPPPPPTPPVRRRIRPKKWTRQKQRTAEVKGNSKMGTPVGEESAPQRPVLKLTVPPLAAVAQQQQQEDELAAQEEIDPSEERYCYCGMVSFGTMVACDRKGCEIEWFHVPCVGLETAPKGRWYCKECALVMKNPKRKRKRH</sequence>
<dbReference type="Gene3D" id="3.30.40.10">
    <property type="entry name" value="Zinc/RING finger domain, C3HC4 (zinc finger)"/>
    <property type="match status" value="1"/>
</dbReference>
<feature type="binding site" evidence="8">
    <location>
        <position position="153"/>
    </location>
    <ligand>
        <name>Zn(2+)</name>
        <dbReference type="ChEBI" id="CHEBI:29105"/>
        <label>1</label>
    </ligand>
</feature>
<keyword evidence="13" id="KW-1185">Reference proteome</keyword>
<keyword evidence="4 9" id="KW-0863">Zinc-finger</keyword>
<feature type="site" description="Histone H3K4me3 binding" evidence="7">
    <location>
        <position position="143"/>
    </location>
</feature>
<accession>A0A4S4KQF5</accession>
<keyword evidence="5 8" id="KW-0862">Zinc</keyword>
<evidence type="ECO:0000256" key="2">
    <source>
        <dbReference type="ARBA" id="ARBA00010210"/>
    </source>
</evidence>
<dbReference type="PROSITE" id="PS50016">
    <property type="entry name" value="ZF_PHD_2"/>
    <property type="match status" value="1"/>
</dbReference>
<evidence type="ECO:0000313" key="12">
    <source>
        <dbReference type="EMBL" id="THG99049.1"/>
    </source>
</evidence>
<dbReference type="GO" id="GO:0000785">
    <property type="term" value="C:chromatin"/>
    <property type="evidence" value="ECO:0007669"/>
    <property type="project" value="UniProtKB-ARBA"/>
</dbReference>
<feature type="compositionally biased region" description="Pro residues" evidence="10">
    <location>
        <begin position="42"/>
        <end position="54"/>
    </location>
</feature>
<dbReference type="PANTHER" id="PTHR10333">
    <property type="entry name" value="INHIBITOR OF GROWTH PROTEIN"/>
    <property type="match status" value="1"/>
</dbReference>
<dbReference type="InterPro" id="IPR013083">
    <property type="entry name" value="Znf_RING/FYVE/PHD"/>
</dbReference>
<proteinExistence type="inferred from homology"/>
<evidence type="ECO:0000256" key="6">
    <source>
        <dbReference type="ARBA" id="ARBA00023242"/>
    </source>
</evidence>
<dbReference type="Proteomes" id="UP000309038">
    <property type="component" value="Unassembled WGS sequence"/>
</dbReference>
<feature type="compositionally biased region" description="Basic residues" evidence="10">
    <location>
        <begin position="55"/>
        <end position="69"/>
    </location>
</feature>
<feature type="binding site" evidence="8">
    <location>
        <position position="131"/>
    </location>
    <ligand>
        <name>Zn(2+)</name>
        <dbReference type="ChEBI" id="CHEBI:29105"/>
        <label>1</label>
    </ligand>
</feature>
<protein>
    <recommendedName>
        <fullName evidence="11">PHD-type domain-containing protein</fullName>
    </recommendedName>
</protein>
<dbReference type="GO" id="GO:0005634">
    <property type="term" value="C:nucleus"/>
    <property type="evidence" value="ECO:0007669"/>
    <property type="project" value="UniProtKB-SubCell"/>
</dbReference>
<dbReference type="PROSITE" id="PS01359">
    <property type="entry name" value="ZF_PHD_1"/>
    <property type="match status" value="1"/>
</dbReference>
<dbReference type="SMART" id="SM00249">
    <property type="entry name" value="PHD"/>
    <property type="match status" value="1"/>
</dbReference>
<feature type="binding site" evidence="8">
    <location>
        <position position="129"/>
    </location>
    <ligand>
        <name>Zn(2+)</name>
        <dbReference type="ChEBI" id="CHEBI:29105"/>
        <label>1</label>
    </ligand>
</feature>
<comment type="caution">
    <text evidence="12">The sequence shown here is derived from an EMBL/GenBank/DDBJ whole genome shotgun (WGS) entry which is preliminary data.</text>
</comment>
<dbReference type="InterPro" id="IPR019786">
    <property type="entry name" value="Zinc_finger_PHD-type_CS"/>
</dbReference>
<comment type="subcellular location">
    <subcellularLocation>
        <location evidence="1">Nucleus</location>
    </subcellularLocation>
</comment>
<feature type="site" description="Histone H3K4me3 binding" evidence="7">
    <location>
        <position position="139"/>
    </location>
</feature>
<feature type="compositionally biased region" description="Polar residues" evidence="10">
    <location>
        <begin position="18"/>
        <end position="40"/>
    </location>
</feature>
<evidence type="ECO:0000259" key="11">
    <source>
        <dbReference type="PROSITE" id="PS50016"/>
    </source>
</evidence>
<evidence type="ECO:0000313" key="13">
    <source>
        <dbReference type="Proteomes" id="UP000309038"/>
    </source>
</evidence>
<evidence type="ECO:0000256" key="9">
    <source>
        <dbReference type="PROSITE-ProRule" id="PRU00146"/>
    </source>
</evidence>
<keyword evidence="3 8" id="KW-0479">Metal-binding</keyword>
<feature type="site" description="Histone H3K4me3 binding" evidence="7">
    <location>
        <position position="151"/>
    </location>
</feature>
<feature type="region of interest" description="Disordered" evidence="10">
    <location>
        <begin position="1"/>
        <end position="95"/>
    </location>
</feature>
<dbReference type="InterPro" id="IPR028651">
    <property type="entry name" value="ING_fam"/>
</dbReference>
<feature type="binding site" evidence="8">
    <location>
        <position position="172"/>
    </location>
    <ligand>
        <name>Zn(2+)</name>
        <dbReference type="ChEBI" id="CHEBI:29105"/>
        <label>2</label>
    </ligand>
</feature>
<feature type="domain" description="PHD-type" evidence="11">
    <location>
        <begin position="126"/>
        <end position="175"/>
    </location>
</feature>
<feature type="binding site" evidence="8">
    <location>
        <position position="169"/>
    </location>
    <ligand>
        <name>Zn(2+)</name>
        <dbReference type="ChEBI" id="CHEBI:29105"/>
        <label>2</label>
    </ligand>
</feature>
<dbReference type="InterPro" id="IPR011011">
    <property type="entry name" value="Znf_FYVE_PHD"/>
</dbReference>
<feature type="binding site" evidence="8">
    <location>
        <position position="142"/>
    </location>
    <ligand>
        <name>Zn(2+)</name>
        <dbReference type="ChEBI" id="CHEBI:29105"/>
        <label>2</label>
    </ligand>
</feature>
<dbReference type="AlphaFoldDB" id="A0A4S4KQF5"/>
<feature type="binding site" evidence="8">
    <location>
        <position position="156"/>
    </location>
    <ligand>
        <name>Zn(2+)</name>
        <dbReference type="ChEBI" id="CHEBI:29105"/>
        <label>1</label>
    </ligand>
</feature>
<gene>
    <name evidence="12" type="ORF">EW026_g3247</name>
</gene>
<reference evidence="12 13" key="1">
    <citation type="submission" date="2019-02" db="EMBL/GenBank/DDBJ databases">
        <title>Genome sequencing of the rare red list fungi Phlebia centrifuga.</title>
        <authorList>
            <person name="Buettner E."/>
            <person name="Kellner H."/>
        </authorList>
    </citation>
    <scope>NUCLEOTIDE SEQUENCE [LARGE SCALE GENOMIC DNA]</scope>
    <source>
        <strain evidence="12 13">DSM 108282</strain>
    </source>
</reference>
<dbReference type="SUPFAM" id="SSF57903">
    <property type="entry name" value="FYVE/PHD zinc finger"/>
    <property type="match status" value="1"/>
</dbReference>
<comment type="similarity">
    <text evidence="2">Belongs to the ING family.</text>
</comment>
<evidence type="ECO:0000256" key="10">
    <source>
        <dbReference type="SAM" id="MobiDB-lite"/>
    </source>
</evidence>
<evidence type="ECO:0000256" key="8">
    <source>
        <dbReference type="PIRSR" id="PIRSR628651-51"/>
    </source>
</evidence>
<name>A0A4S4KQF5_9APHY</name>
<evidence type="ECO:0000256" key="1">
    <source>
        <dbReference type="ARBA" id="ARBA00004123"/>
    </source>
</evidence>
<dbReference type="GO" id="GO:0008270">
    <property type="term" value="F:zinc ion binding"/>
    <property type="evidence" value="ECO:0007669"/>
    <property type="project" value="UniProtKB-KW"/>
</dbReference>
<evidence type="ECO:0000256" key="4">
    <source>
        <dbReference type="ARBA" id="ARBA00022771"/>
    </source>
</evidence>
<evidence type="ECO:0000256" key="7">
    <source>
        <dbReference type="PIRSR" id="PIRSR628651-50"/>
    </source>
</evidence>
<evidence type="ECO:0000256" key="5">
    <source>
        <dbReference type="ARBA" id="ARBA00022833"/>
    </source>
</evidence>
<organism evidence="12 13">
    <name type="scientific">Hermanssonia centrifuga</name>
    <dbReference type="NCBI Taxonomy" id="98765"/>
    <lineage>
        <taxon>Eukaryota</taxon>
        <taxon>Fungi</taxon>
        <taxon>Dikarya</taxon>
        <taxon>Basidiomycota</taxon>
        <taxon>Agaricomycotina</taxon>
        <taxon>Agaricomycetes</taxon>
        <taxon>Polyporales</taxon>
        <taxon>Meruliaceae</taxon>
        <taxon>Hermanssonia</taxon>
    </lineage>
</organism>
<evidence type="ECO:0000256" key="3">
    <source>
        <dbReference type="ARBA" id="ARBA00022723"/>
    </source>
</evidence>
<dbReference type="EMBL" id="SGPJ01000094">
    <property type="protein sequence ID" value="THG99049.1"/>
    <property type="molecule type" value="Genomic_DNA"/>
</dbReference>
<keyword evidence="6" id="KW-0539">Nucleus</keyword>
<dbReference type="InterPro" id="IPR019787">
    <property type="entry name" value="Znf_PHD-finger"/>
</dbReference>
<feature type="binding site" evidence="8">
    <location>
        <position position="147"/>
    </location>
    <ligand>
        <name>Zn(2+)</name>
        <dbReference type="ChEBI" id="CHEBI:29105"/>
        <label>2</label>
    </ligand>
</feature>